<dbReference type="PROSITE" id="PS51857">
    <property type="entry name" value="CSD_2"/>
    <property type="match status" value="1"/>
</dbReference>
<evidence type="ECO:0000313" key="6">
    <source>
        <dbReference type="Proteomes" id="UP000322667"/>
    </source>
</evidence>
<feature type="region of interest" description="Disordered" evidence="2">
    <location>
        <begin position="52"/>
        <end position="88"/>
    </location>
</feature>
<dbReference type="SMART" id="SM00357">
    <property type="entry name" value="CSP"/>
    <property type="match status" value="1"/>
</dbReference>
<feature type="domain" description="CCHC-type" evidence="3">
    <location>
        <begin position="120"/>
        <end position="135"/>
    </location>
</feature>
<feature type="compositionally biased region" description="Gly residues" evidence="2">
    <location>
        <begin position="71"/>
        <end position="88"/>
    </location>
</feature>
<evidence type="ECO:0000256" key="1">
    <source>
        <dbReference type="PROSITE-ProRule" id="PRU00047"/>
    </source>
</evidence>
<sequence length="138" mass="13846">MGESRVTGKVKSFSDQRGFGFITPDGSGKELFVHQSSIRSDGFRSLADGEEAVDVTGPNGNPVRGTTRSGRCGGGGGSGGRGRRGGYGGGGGGCFKCGEIGHMARDCGQGCGGRGGGLSCYNCGGSGHFARDCPNSDR</sequence>
<dbReference type="Proteomes" id="UP000322667">
    <property type="component" value="Chromosome D01"/>
</dbReference>
<feature type="domain" description="CCHC-type" evidence="3">
    <location>
        <begin position="94"/>
        <end position="107"/>
    </location>
</feature>
<keyword evidence="6" id="KW-1185">Reference proteome</keyword>
<keyword evidence="1" id="KW-0862">Zinc</keyword>
<dbReference type="GO" id="GO:0003676">
    <property type="term" value="F:nucleic acid binding"/>
    <property type="evidence" value="ECO:0007669"/>
    <property type="project" value="InterPro"/>
</dbReference>
<evidence type="ECO:0000259" key="3">
    <source>
        <dbReference type="PROSITE" id="PS50158"/>
    </source>
</evidence>
<dbReference type="SUPFAM" id="SSF57756">
    <property type="entry name" value="Retrovirus zinc finger-like domains"/>
    <property type="match status" value="1"/>
</dbReference>
<keyword evidence="1" id="KW-0479">Metal-binding</keyword>
<feature type="domain" description="CSD" evidence="4">
    <location>
        <begin position="5"/>
        <end position="70"/>
    </location>
</feature>
<evidence type="ECO:0000256" key="2">
    <source>
        <dbReference type="SAM" id="MobiDB-lite"/>
    </source>
</evidence>
<proteinExistence type="predicted"/>
<evidence type="ECO:0000313" key="5">
    <source>
        <dbReference type="EMBL" id="TYH85886.1"/>
    </source>
</evidence>
<dbReference type="InterPro" id="IPR019844">
    <property type="entry name" value="CSD_CS"/>
</dbReference>
<dbReference type="InterPro" id="IPR036875">
    <property type="entry name" value="Znf_CCHC_sf"/>
</dbReference>
<dbReference type="PANTHER" id="PTHR46565">
    <property type="entry name" value="COLD SHOCK DOMAIN PROTEIN 2"/>
    <property type="match status" value="1"/>
</dbReference>
<dbReference type="Gene3D" id="2.40.50.140">
    <property type="entry name" value="Nucleic acid-binding proteins"/>
    <property type="match status" value="1"/>
</dbReference>
<protein>
    <submittedName>
        <fullName evidence="5">Uncharacterized protein</fullName>
    </submittedName>
</protein>
<dbReference type="PROSITE" id="PS00352">
    <property type="entry name" value="CSD_1"/>
    <property type="match status" value="1"/>
</dbReference>
<reference evidence="5 6" key="1">
    <citation type="submission" date="2019-07" db="EMBL/GenBank/DDBJ databases">
        <title>WGS assembly of Gossypium tomentosum.</title>
        <authorList>
            <person name="Chen Z.J."/>
            <person name="Sreedasyam A."/>
            <person name="Ando A."/>
            <person name="Song Q."/>
            <person name="De L."/>
            <person name="Hulse-Kemp A."/>
            <person name="Ding M."/>
            <person name="Ye W."/>
            <person name="Kirkbride R."/>
            <person name="Jenkins J."/>
            <person name="Plott C."/>
            <person name="Lovell J."/>
            <person name="Lin Y.-M."/>
            <person name="Vaughn R."/>
            <person name="Liu B."/>
            <person name="Li W."/>
            <person name="Simpson S."/>
            <person name="Scheffler B."/>
            <person name="Saski C."/>
            <person name="Grover C."/>
            <person name="Hu G."/>
            <person name="Conover J."/>
            <person name="Carlson J."/>
            <person name="Shu S."/>
            <person name="Boston L."/>
            <person name="Williams M."/>
            <person name="Peterson D."/>
            <person name="Mcgee K."/>
            <person name="Jones D."/>
            <person name="Wendel J."/>
            <person name="Stelly D."/>
            <person name="Grimwood J."/>
            <person name="Schmutz J."/>
        </authorList>
    </citation>
    <scope>NUCLEOTIDE SEQUENCE [LARGE SCALE GENOMIC DNA]</scope>
    <source>
        <strain evidence="5">7179.01</strain>
    </source>
</reference>
<evidence type="ECO:0000259" key="4">
    <source>
        <dbReference type="PROSITE" id="PS51857"/>
    </source>
</evidence>
<dbReference type="EMBL" id="CM017623">
    <property type="protein sequence ID" value="TYH85886.1"/>
    <property type="molecule type" value="Genomic_DNA"/>
</dbReference>
<dbReference type="GO" id="GO:0008270">
    <property type="term" value="F:zinc ion binding"/>
    <property type="evidence" value="ECO:0007669"/>
    <property type="project" value="UniProtKB-KW"/>
</dbReference>
<feature type="region of interest" description="Disordered" evidence="2">
    <location>
        <begin position="1"/>
        <end position="26"/>
    </location>
</feature>
<gene>
    <name evidence="5" type="ORF">ES332_D01G003600v1</name>
</gene>
<accession>A0A5D2M3Q3</accession>
<dbReference type="SMART" id="SM00343">
    <property type="entry name" value="ZnF_C2HC"/>
    <property type="match status" value="2"/>
</dbReference>
<dbReference type="Gene3D" id="4.10.60.10">
    <property type="entry name" value="Zinc finger, CCHC-type"/>
    <property type="match status" value="2"/>
</dbReference>
<dbReference type="SUPFAM" id="SSF50249">
    <property type="entry name" value="Nucleic acid-binding proteins"/>
    <property type="match status" value="1"/>
</dbReference>
<dbReference type="CDD" id="cd04458">
    <property type="entry name" value="CSP_CDS"/>
    <property type="match status" value="1"/>
</dbReference>
<organism evidence="5 6">
    <name type="scientific">Gossypium tomentosum</name>
    <name type="common">Hawaiian cotton</name>
    <name type="synonym">Gossypium sandvicense</name>
    <dbReference type="NCBI Taxonomy" id="34277"/>
    <lineage>
        <taxon>Eukaryota</taxon>
        <taxon>Viridiplantae</taxon>
        <taxon>Streptophyta</taxon>
        <taxon>Embryophyta</taxon>
        <taxon>Tracheophyta</taxon>
        <taxon>Spermatophyta</taxon>
        <taxon>Magnoliopsida</taxon>
        <taxon>eudicotyledons</taxon>
        <taxon>Gunneridae</taxon>
        <taxon>Pentapetalae</taxon>
        <taxon>rosids</taxon>
        <taxon>malvids</taxon>
        <taxon>Malvales</taxon>
        <taxon>Malvaceae</taxon>
        <taxon>Malvoideae</taxon>
        <taxon>Gossypium</taxon>
    </lineage>
</organism>
<dbReference type="PROSITE" id="PS50158">
    <property type="entry name" value="ZF_CCHC"/>
    <property type="match status" value="2"/>
</dbReference>
<keyword evidence="1" id="KW-0863">Zinc-finger</keyword>
<dbReference type="InterPro" id="IPR002059">
    <property type="entry name" value="CSP_DNA-bd"/>
</dbReference>
<dbReference type="Pfam" id="PF00313">
    <property type="entry name" value="CSD"/>
    <property type="match status" value="1"/>
</dbReference>
<dbReference type="InterPro" id="IPR011129">
    <property type="entry name" value="CSD"/>
</dbReference>
<dbReference type="PANTHER" id="PTHR46565:SF20">
    <property type="entry name" value="COLD SHOCK DOMAIN-CONTAINING PROTEIN 4"/>
    <property type="match status" value="1"/>
</dbReference>
<dbReference type="Pfam" id="PF00098">
    <property type="entry name" value="zf-CCHC"/>
    <property type="match status" value="2"/>
</dbReference>
<dbReference type="InterPro" id="IPR001878">
    <property type="entry name" value="Znf_CCHC"/>
</dbReference>
<dbReference type="AlphaFoldDB" id="A0A5D2M3Q3"/>
<name>A0A5D2M3Q3_GOSTO</name>
<dbReference type="FunFam" id="4.10.60.10:FF:000034">
    <property type="entry name" value="Universal minicircle sequence binding protein (UMSBP), putative"/>
    <property type="match status" value="1"/>
</dbReference>
<dbReference type="InterPro" id="IPR012340">
    <property type="entry name" value="NA-bd_OB-fold"/>
</dbReference>